<feature type="non-terminal residue" evidence="1">
    <location>
        <position position="1"/>
    </location>
</feature>
<name>A0A382VGF9_9ZZZZ</name>
<dbReference type="InterPro" id="IPR011604">
    <property type="entry name" value="PDDEXK-like_dom_sf"/>
</dbReference>
<evidence type="ECO:0000313" key="1">
    <source>
        <dbReference type="EMBL" id="SVD45616.1"/>
    </source>
</evidence>
<dbReference type="EMBL" id="UINC01151800">
    <property type="protein sequence ID" value="SVD45616.1"/>
    <property type="molecule type" value="Genomic_DNA"/>
</dbReference>
<sequence length="97" mass="11469">FDWLFQHRESTQVEAEYSDNSKNIIIDRLFIEDGVLWIIDFKTASPTKDESIDAFIERQKNSHQEQLLEYQEILQNVFKLPTKLALYCPAISQLIHL</sequence>
<evidence type="ECO:0008006" key="2">
    <source>
        <dbReference type="Google" id="ProtNLM"/>
    </source>
</evidence>
<gene>
    <name evidence="1" type="ORF">METZ01_LOCUS398470</name>
</gene>
<proteinExistence type="predicted"/>
<organism evidence="1">
    <name type="scientific">marine metagenome</name>
    <dbReference type="NCBI Taxonomy" id="408172"/>
    <lineage>
        <taxon>unclassified sequences</taxon>
        <taxon>metagenomes</taxon>
        <taxon>ecological metagenomes</taxon>
    </lineage>
</organism>
<dbReference type="Gene3D" id="3.90.320.10">
    <property type="match status" value="1"/>
</dbReference>
<protein>
    <recommendedName>
        <fullName evidence="2">PD-(D/E)XK endonuclease-like domain-containing protein</fullName>
    </recommendedName>
</protein>
<accession>A0A382VGF9</accession>
<dbReference type="AlphaFoldDB" id="A0A382VGF9"/>
<reference evidence="1" key="1">
    <citation type="submission" date="2018-05" db="EMBL/GenBank/DDBJ databases">
        <authorList>
            <person name="Lanie J.A."/>
            <person name="Ng W.-L."/>
            <person name="Kazmierczak K.M."/>
            <person name="Andrzejewski T.M."/>
            <person name="Davidsen T.M."/>
            <person name="Wayne K.J."/>
            <person name="Tettelin H."/>
            <person name="Glass J.I."/>
            <person name="Rusch D."/>
            <person name="Podicherti R."/>
            <person name="Tsui H.-C.T."/>
            <person name="Winkler M.E."/>
        </authorList>
    </citation>
    <scope>NUCLEOTIDE SEQUENCE</scope>
</reference>